<evidence type="ECO:0000256" key="1">
    <source>
        <dbReference type="SAM" id="MobiDB-lite"/>
    </source>
</evidence>
<protein>
    <submittedName>
        <fullName evidence="2">Uncharacterized protein</fullName>
    </submittedName>
</protein>
<dbReference type="EMBL" id="NBSH01000002">
    <property type="protein sequence ID" value="ORX40285.1"/>
    <property type="molecule type" value="Genomic_DNA"/>
</dbReference>
<dbReference type="InParanoid" id="A0A1Y1USV2"/>
<gene>
    <name evidence="2" type="ORF">BD324DRAFT_617183</name>
</gene>
<feature type="compositionally biased region" description="Basic residues" evidence="1">
    <location>
        <begin position="76"/>
        <end position="85"/>
    </location>
</feature>
<reference evidence="2 3" key="1">
    <citation type="submission" date="2017-03" db="EMBL/GenBank/DDBJ databases">
        <title>Widespread Adenine N6-methylation of Active Genes in Fungi.</title>
        <authorList>
            <consortium name="DOE Joint Genome Institute"/>
            <person name="Mondo S.J."/>
            <person name="Dannebaum R.O."/>
            <person name="Kuo R.C."/>
            <person name="Louie K.B."/>
            <person name="Bewick A.J."/>
            <person name="Labutti K."/>
            <person name="Haridas S."/>
            <person name="Kuo A."/>
            <person name="Salamov A."/>
            <person name="Ahrendt S.R."/>
            <person name="Lau R."/>
            <person name="Bowen B.P."/>
            <person name="Lipzen A."/>
            <person name="Sullivan W."/>
            <person name="Andreopoulos W.B."/>
            <person name="Clum A."/>
            <person name="Lindquist E."/>
            <person name="Daum C."/>
            <person name="Northen T.R."/>
            <person name="Ramamoorthy G."/>
            <person name="Schmitz R.J."/>
            <person name="Gryganskyi A."/>
            <person name="Culley D."/>
            <person name="Magnuson J."/>
            <person name="James T.Y."/>
            <person name="O'Malley M.A."/>
            <person name="Stajich J.E."/>
            <person name="Spatafora J.W."/>
            <person name="Visel A."/>
            <person name="Grigoriev I.V."/>
        </authorList>
    </citation>
    <scope>NUCLEOTIDE SEQUENCE [LARGE SCALE GENOMIC DNA]</scope>
    <source>
        <strain evidence="2 3">NRRL Y-17943</strain>
    </source>
</reference>
<dbReference type="Proteomes" id="UP000193218">
    <property type="component" value="Unassembled WGS sequence"/>
</dbReference>
<evidence type="ECO:0000313" key="3">
    <source>
        <dbReference type="Proteomes" id="UP000193218"/>
    </source>
</evidence>
<evidence type="ECO:0000313" key="2">
    <source>
        <dbReference type="EMBL" id="ORX40285.1"/>
    </source>
</evidence>
<proteinExistence type="predicted"/>
<organism evidence="2 3">
    <name type="scientific">Kockovaella imperatae</name>
    <dbReference type="NCBI Taxonomy" id="4999"/>
    <lineage>
        <taxon>Eukaryota</taxon>
        <taxon>Fungi</taxon>
        <taxon>Dikarya</taxon>
        <taxon>Basidiomycota</taxon>
        <taxon>Agaricomycotina</taxon>
        <taxon>Tremellomycetes</taxon>
        <taxon>Tremellales</taxon>
        <taxon>Cuniculitremaceae</taxon>
        <taxon>Kockovaella</taxon>
    </lineage>
</organism>
<dbReference type="RefSeq" id="XP_021874070.1">
    <property type="nucleotide sequence ID" value="XM_022014891.1"/>
</dbReference>
<feature type="compositionally biased region" description="Polar residues" evidence="1">
    <location>
        <begin position="90"/>
        <end position="101"/>
    </location>
</feature>
<keyword evidence="3" id="KW-1185">Reference proteome</keyword>
<accession>A0A1Y1USV2</accession>
<name>A0A1Y1USV2_9TREE</name>
<dbReference type="AlphaFoldDB" id="A0A1Y1USV2"/>
<feature type="compositionally biased region" description="Basic and acidic residues" evidence="1">
    <location>
        <begin position="39"/>
        <end position="55"/>
    </location>
</feature>
<feature type="compositionally biased region" description="Basic and acidic residues" evidence="1">
    <location>
        <begin position="152"/>
        <end position="165"/>
    </location>
</feature>
<comment type="caution">
    <text evidence="2">The sequence shown here is derived from an EMBL/GenBank/DDBJ whole genome shotgun (WGS) entry which is preliminary data.</text>
</comment>
<sequence>MGVARLDTDLGGEPVTEDGEEYPLLKVANARMDTSNDATRAEEGTVLHPTREKSSQYRSHHTRRHSYSNNSESHGGKGRSLKRHPHSEESVTAQTYDTTLGSVHEELDAPPVQEEASPMMPDGDQDGDTRDNDGTSARRRKHQHGQSRKNGSNRDGERNSRPSRRDRSRVRSGFMF</sequence>
<dbReference type="GeneID" id="33556699"/>
<feature type="region of interest" description="Disordered" evidence="1">
    <location>
        <begin position="1"/>
        <end position="176"/>
    </location>
</feature>
<feature type="compositionally biased region" description="Basic residues" evidence="1">
    <location>
        <begin position="137"/>
        <end position="147"/>
    </location>
</feature>